<reference evidence="4 5" key="1">
    <citation type="journal article" date="2018" name="Syst. Appl. Microbiol.">
        <title>Ereboglobus luteus gen. nov. sp. nov. from cockroach guts, and new insights into the oxygen relationship of the genera Opitutus and Didymococcus (Verrucomicrobia: Opitutaceae).</title>
        <authorList>
            <person name="Tegtmeier D."/>
            <person name="Belitz A."/>
            <person name="Radek R."/>
            <person name="Heimerl T."/>
            <person name="Brune A."/>
        </authorList>
    </citation>
    <scope>NUCLEOTIDE SEQUENCE [LARGE SCALE GENOMIC DNA]</scope>
    <source>
        <strain evidence="4 5">Ho45</strain>
    </source>
</reference>
<evidence type="ECO:0000259" key="3">
    <source>
        <dbReference type="Pfam" id="PF00171"/>
    </source>
</evidence>
<dbReference type="SUPFAM" id="SSF53720">
    <property type="entry name" value="ALDH-like"/>
    <property type="match status" value="1"/>
</dbReference>
<accession>A0A2U8E204</accession>
<keyword evidence="2" id="KW-0520">NAD</keyword>
<evidence type="ECO:0000313" key="5">
    <source>
        <dbReference type="Proteomes" id="UP000244896"/>
    </source>
</evidence>
<proteinExistence type="predicted"/>
<sequence>MALQIDENLVRSIVSEVVRNIRSGATASAPAAAPSAPAIVSSSGPAYGVFQDVPTAAAAAQKGYEQLRAKGVAARKQVVDIIKKLAIANADAWGKFEFEETKIGRLEHKIGKLHLVPLVPGVEWLRPYALSGDHGLMHEEYTPFGVVAAILPVTHSVPTLSGNIINAVAAGNSILFNPHPGGARSAALAIRAYNQAVQAATGIENLICTIEKPTLESFDAICKSPLVNLLVVTGGPGVVNAAMKSGKRAICAGPGNPPVLVDDTVCPEKAAKDIIHGCGFDNNLLCIGEKQVFVLDKVANALIRGLEKAGAVRLLPAQVEKLAREVFTMKPDAGGCSHPVLNRELVGKNANVLAARAGLNLPEATPILIGETDADHPFVMEEQMMPMLPIVRVKSFEEGVALAKKSEHGYKHSSIIHSLNVDRMTEMGRAMDTTLFVKNGPSTTGLGLDGEGYLSYSIATTTGEGITNPQTFTRTRRCVLVDALKIY</sequence>
<dbReference type="Gene3D" id="3.40.309.10">
    <property type="entry name" value="Aldehyde Dehydrogenase, Chain A, domain 2"/>
    <property type="match status" value="1"/>
</dbReference>
<feature type="domain" description="Aldehyde dehydrogenase" evidence="3">
    <location>
        <begin position="51"/>
        <end position="308"/>
    </location>
</feature>
<dbReference type="PIRSF" id="PIRSF036410">
    <property type="entry name" value="EutE_PduP"/>
    <property type="match status" value="1"/>
</dbReference>
<evidence type="ECO:0000256" key="1">
    <source>
        <dbReference type="ARBA" id="ARBA00023002"/>
    </source>
</evidence>
<dbReference type="OrthoDB" id="9804734at2"/>
<keyword evidence="5" id="KW-1185">Reference proteome</keyword>
<dbReference type="InterPro" id="IPR016162">
    <property type="entry name" value="Ald_DH_N"/>
</dbReference>
<keyword evidence="1" id="KW-0560">Oxidoreductase</keyword>
<evidence type="ECO:0000313" key="4">
    <source>
        <dbReference type="EMBL" id="AWI08816.1"/>
    </source>
</evidence>
<protein>
    <submittedName>
        <fullName evidence="4">Aldehyde dehydrogenase EutE</fullName>
    </submittedName>
</protein>
<dbReference type="Proteomes" id="UP000244896">
    <property type="component" value="Chromosome"/>
</dbReference>
<dbReference type="GO" id="GO:0008774">
    <property type="term" value="F:acetaldehyde dehydrogenase (acetylating) activity"/>
    <property type="evidence" value="ECO:0007669"/>
    <property type="project" value="InterPro"/>
</dbReference>
<dbReference type="Gene3D" id="3.40.605.10">
    <property type="entry name" value="Aldehyde Dehydrogenase, Chain A, domain 1"/>
    <property type="match status" value="1"/>
</dbReference>
<dbReference type="InterPro" id="IPR016161">
    <property type="entry name" value="Ald_DH/histidinol_DH"/>
</dbReference>
<dbReference type="RefSeq" id="WP_108824626.1">
    <property type="nucleotide sequence ID" value="NZ_CP023004.1"/>
</dbReference>
<gene>
    <name evidence="4" type="ORF">CKA38_05705</name>
</gene>
<dbReference type="PANTHER" id="PTHR11699">
    <property type="entry name" value="ALDEHYDE DEHYDROGENASE-RELATED"/>
    <property type="match status" value="1"/>
</dbReference>
<organism evidence="4 5">
    <name type="scientific">Ereboglobus luteus</name>
    <dbReference type="NCBI Taxonomy" id="1796921"/>
    <lineage>
        <taxon>Bacteria</taxon>
        <taxon>Pseudomonadati</taxon>
        <taxon>Verrucomicrobiota</taxon>
        <taxon>Opitutia</taxon>
        <taxon>Opitutales</taxon>
        <taxon>Opitutaceae</taxon>
        <taxon>Ereboglobus</taxon>
    </lineage>
</organism>
<dbReference type="InterPro" id="IPR015590">
    <property type="entry name" value="Aldehyde_DH_dom"/>
</dbReference>
<dbReference type="Pfam" id="PF00171">
    <property type="entry name" value="Aldedh"/>
    <property type="match status" value="1"/>
</dbReference>
<dbReference type="AlphaFoldDB" id="A0A2U8E204"/>
<dbReference type="NCBIfam" id="NF011927">
    <property type="entry name" value="PRK15398.1"/>
    <property type="match status" value="1"/>
</dbReference>
<dbReference type="InterPro" id="IPR016163">
    <property type="entry name" value="Ald_DH_C"/>
</dbReference>
<dbReference type="InterPro" id="IPR012408">
    <property type="entry name" value="Acetald_propionald_DH-rel"/>
</dbReference>
<name>A0A2U8E204_9BACT</name>
<dbReference type="EMBL" id="CP023004">
    <property type="protein sequence ID" value="AWI08816.1"/>
    <property type="molecule type" value="Genomic_DNA"/>
</dbReference>
<evidence type="ECO:0000256" key="2">
    <source>
        <dbReference type="ARBA" id="ARBA00023027"/>
    </source>
</evidence>
<dbReference type="KEGG" id="elut:CKA38_05705"/>